<feature type="chain" id="PRO_5006878455" evidence="5">
    <location>
        <begin position="19"/>
        <end position="1344"/>
    </location>
</feature>
<evidence type="ECO:0000259" key="6">
    <source>
        <dbReference type="PROSITE" id="PS51469"/>
    </source>
</evidence>
<dbReference type="Pfam" id="PF07738">
    <property type="entry name" value="Sad1_UNC"/>
    <property type="match status" value="1"/>
</dbReference>
<feature type="transmembrane region" description="Helical" evidence="4">
    <location>
        <begin position="34"/>
        <end position="55"/>
    </location>
</feature>
<keyword evidence="4" id="KW-0812">Transmembrane</keyword>
<feature type="transmembrane region" description="Helical" evidence="4">
    <location>
        <begin position="218"/>
        <end position="239"/>
    </location>
</feature>
<feature type="compositionally biased region" description="Low complexity" evidence="3">
    <location>
        <begin position="659"/>
        <end position="680"/>
    </location>
</feature>
<feature type="domain" description="SUN" evidence="6">
    <location>
        <begin position="829"/>
        <end position="1021"/>
    </location>
</feature>
<keyword evidence="8" id="KW-1185">Reference proteome</keyword>
<evidence type="ECO:0000256" key="1">
    <source>
        <dbReference type="ARBA" id="ARBA00007527"/>
    </source>
</evidence>
<reference evidence="7 8" key="1">
    <citation type="submission" date="2015-01" db="EMBL/GenBank/DDBJ databases">
        <title>Evolution of Trichinella species and genotypes.</title>
        <authorList>
            <person name="Korhonen P.K."/>
            <person name="Edoardo P."/>
            <person name="Giuseppe L.R."/>
            <person name="Gasser R.B."/>
        </authorList>
    </citation>
    <scope>NUCLEOTIDE SEQUENCE [LARGE SCALE GENOMIC DNA]</scope>
    <source>
        <strain evidence="7">ISS470</strain>
    </source>
</reference>
<evidence type="ECO:0000256" key="4">
    <source>
        <dbReference type="SAM" id="Phobius"/>
    </source>
</evidence>
<feature type="transmembrane region" description="Helical" evidence="4">
    <location>
        <begin position="336"/>
        <end position="358"/>
    </location>
</feature>
<organism evidence="7 8">
    <name type="scientific">Trichinella pseudospiralis</name>
    <name type="common">Parasitic roundworm</name>
    <dbReference type="NCBI Taxonomy" id="6337"/>
    <lineage>
        <taxon>Eukaryota</taxon>
        <taxon>Metazoa</taxon>
        <taxon>Ecdysozoa</taxon>
        <taxon>Nematoda</taxon>
        <taxon>Enoplea</taxon>
        <taxon>Dorylaimia</taxon>
        <taxon>Trichinellida</taxon>
        <taxon>Trichinellidae</taxon>
        <taxon>Trichinella</taxon>
    </lineage>
</organism>
<evidence type="ECO:0000256" key="2">
    <source>
        <dbReference type="ARBA" id="ARBA00022801"/>
    </source>
</evidence>
<comment type="similarity">
    <text evidence="1">Belongs to the DNase II family.</text>
</comment>
<evidence type="ECO:0000313" key="7">
    <source>
        <dbReference type="EMBL" id="KRY93482.1"/>
    </source>
</evidence>
<dbReference type="Pfam" id="PF05380">
    <property type="entry name" value="Peptidase_A17"/>
    <property type="match status" value="1"/>
</dbReference>
<accession>A0A0V1G587</accession>
<dbReference type="EMBL" id="JYDT01000002">
    <property type="protein sequence ID" value="KRY93482.1"/>
    <property type="molecule type" value="Genomic_DNA"/>
</dbReference>
<keyword evidence="2" id="KW-0378">Hydrolase</keyword>
<feature type="transmembrane region" description="Helical" evidence="4">
    <location>
        <begin position="76"/>
        <end position="100"/>
    </location>
</feature>
<dbReference type="PANTHER" id="PTHR21579:SF20">
    <property type="entry name" value="PROTEIN TINCAR"/>
    <property type="match status" value="1"/>
</dbReference>
<dbReference type="PROSITE" id="PS51469">
    <property type="entry name" value="SUN"/>
    <property type="match status" value="1"/>
</dbReference>
<feature type="compositionally biased region" description="Polar residues" evidence="3">
    <location>
        <begin position="578"/>
        <end position="612"/>
    </location>
</feature>
<sequence length="1344" mass="151720">MPASWLRMLLLFVDMALFFNSALQSMGCLYRAELNSIASIWYCFFFIFLQGYLLYIGIERYSTLAESKLNENSSSFLSLYIGLHGLAVTLLPFFIVSAIFKVGNLANDCVRIGEKRPPIIHTAGNWCCRKLKACWLHGLPVTQTLHLIIASTFLLCGALVEAEFQADESQLKIELKFVYRNQRFRFPSYAPHENDSRIEQKLHQIAIPVRTFGISLPFLNYACALVAFAIVYPSVFWRASRSFSLVFSMHLMIHAISALFCFVAYSILRQVYIAGLYDPAHQTPFLLQEPFLVIIYLATTAVMLFASMVVYGYGYNKYCLCVLSARGHCRLLHKVYSVYCEGYSAHIAAIVMLVMMVLCKAPILYDLMVLYQHQPQRMLLSCIISDVCYLFLWILLWLGLTLKRDWSFTVRHTLTELGNLLDMRTLEGQACNESTLILLSDELAFATNNECKKLALLQAAEKCNNASKGAGEVYWLKSHHATEDSTKSQKLAPINNPELNWSSRLALCEDNVSTFGTLPRAADRQKQNSHSTLYHHSHGWESPKVGESTVHSLDRAPYATISRSQRANRPSAFEPRRTPSNNAFQSYGSRQSSYANLSNSTTLNKQQQQWSLTKPPPSSRSRNIPATSVQSADAETRSTGNDPTFKPPTNSNSVEKRTTQLNSSSNSSTSLNDSVTTSNSRSSKRIATTNVSSVVRFEAELIASEERFYVLSMKILLYIIILISAVTCGTEIMRKMLRCNGWNHWESERKEIEILLKNIMARNKELDKKLNTILHLASSFYNYEKKIGECFDEHKMKEEPPIENDKQLTLLKEVGKYYSEKKWNEINFEGNQTITHSDKVLSSPINNFLSNAFKWINFADEYNGAKILDIPETEPYPCGSLLSHWTGYRYLTFYQSARKHDTKSDECWTFKGNKGNLIIGLKSNVLITGFSYEHSASSNETVNYNKLTAPKEINFYGLVNLKDKKPWLFGSYIYNANISEMQYFSAERIQMTSIIHVEIIGNYGNMPYTCIHRFRVYGILPCDITNIIQIMDQFIEQNSIDEQSSKARRDVLEMISCNQEIIRVTPTQYQCVQNANNVDWFIPIGTVSGDSIRTLTAPGTVKIFATAPVAYSSDIYSNYVVKILKKTLQVYTPGTTTTVLRKSCAGTLKVENVLGPITVSDTVIPIEQDSARWSVPKSDIDFVCLSNTGRTADDAKHGATVACILSADATTLFRSMITTQNLDACPLRVRPVGLHSAVYRPDIGVVSISVDNRGGLRHTIATRVNLVQRIELHIFGDASQTAYAACAYIQVESMDHQMSANLVISKNRVTSLKQISLPRLELMAALLCARLKRCLEKKLTLPIH</sequence>
<comment type="caution">
    <text evidence="7">The sequence shown here is derived from an EMBL/GenBank/DDBJ whole genome shotgun (WGS) entry which is preliminary data.</text>
</comment>
<feature type="compositionally biased region" description="Polar residues" evidence="3">
    <location>
        <begin position="619"/>
        <end position="653"/>
    </location>
</feature>
<evidence type="ECO:0000313" key="8">
    <source>
        <dbReference type="Proteomes" id="UP000054995"/>
    </source>
</evidence>
<dbReference type="Pfam" id="PF03265">
    <property type="entry name" value="DNase_II"/>
    <property type="match status" value="1"/>
</dbReference>
<name>A0A0V1G587_TRIPS</name>
<feature type="transmembrane region" description="Helical" evidence="4">
    <location>
        <begin position="715"/>
        <end position="733"/>
    </location>
</feature>
<dbReference type="GO" id="GO:0004531">
    <property type="term" value="F:deoxyribonuclease II activity"/>
    <property type="evidence" value="ECO:0007669"/>
    <property type="project" value="InterPro"/>
</dbReference>
<feature type="transmembrane region" description="Helical" evidence="4">
    <location>
        <begin position="251"/>
        <end position="273"/>
    </location>
</feature>
<proteinExistence type="inferred from homology"/>
<feature type="transmembrane region" description="Helical" evidence="4">
    <location>
        <begin position="293"/>
        <end position="315"/>
    </location>
</feature>
<keyword evidence="4" id="KW-0472">Membrane</keyword>
<evidence type="ECO:0000256" key="3">
    <source>
        <dbReference type="SAM" id="MobiDB-lite"/>
    </source>
</evidence>
<feature type="signal peptide" evidence="5">
    <location>
        <begin position="1"/>
        <end position="18"/>
    </location>
</feature>
<dbReference type="InterPro" id="IPR008042">
    <property type="entry name" value="Retrotrans_Pao"/>
</dbReference>
<keyword evidence="5" id="KW-0732">Signal</keyword>
<protein>
    <submittedName>
        <fullName evidence="7">Protein tincar</fullName>
    </submittedName>
</protein>
<dbReference type="Gene3D" id="2.60.120.260">
    <property type="entry name" value="Galactose-binding domain-like"/>
    <property type="match status" value="1"/>
</dbReference>
<dbReference type="InterPro" id="IPR004947">
    <property type="entry name" value="DNase_II"/>
</dbReference>
<gene>
    <name evidence="7" type="primary">tinc</name>
    <name evidence="7" type="ORF">T4D_570</name>
</gene>
<dbReference type="PANTHER" id="PTHR21579">
    <property type="entry name" value="PROTEIN TINCAR"/>
    <property type="match status" value="1"/>
</dbReference>
<feature type="transmembrane region" description="Helical" evidence="4">
    <location>
        <begin position="378"/>
        <end position="402"/>
    </location>
</feature>
<feature type="region of interest" description="Disordered" evidence="3">
    <location>
        <begin position="520"/>
        <end position="685"/>
    </location>
</feature>
<dbReference type="Proteomes" id="UP000054995">
    <property type="component" value="Unassembled WGS sequence"/>
</dbReference>
<evidence type="ECO:0000256" key="5">
    <source>
        <dbReference type="SAM" id="SignalP"/>
    </source>
</evidence>
<dbReference type="OrthoDB" id="10033661at2759"/>
<dbReference type="InterPro" id="IPR053291">
    <property type="entry name" value="Ommatidial_diff-associated"/>
</dbReference>
<dbReference type="InterPro" id="IPR012919">
    <property type="entry name" value="SUN_dom"/>
</dbReference>
<keyword evidence="4" id="KW-1133">Transmembrane helix</keyword>